<comment type="caution">
    <text evidence="2">The sequence shown here is derived from an EMBL/GenBank/DDBJ whole genome shotgun (WGS) entry which is preliminary data.</text>
</comment>
<feature type="region of interest" description="Disordered" evidence="1">
    <location>
        <begin position="1"/>
        <end position="21"/>
    </location>
</feature>
<keyword evidence="3" id="KW-1185">Reference proteome</keyword>
<evidence type="ECO:0000313" key="3">
    <source>
        <dbReference type="Proteomes" id="UP000003448"/>
    </source>
</evidence>
<proteinExistence type="predicted"/>
<evidence type="ECO:0000256" key="1">
    <source>
        <dbReference type="SAM" id="MobiDB-lite"/>
    </source>
</evidence>
<protein>
    <submittedName>
        <fullName evidence="2">Uncharacterized protein</fullName>
    </submittedName>
</protein>
<name>I0KWT6_9ACTN</name>
<dbReference type="AlphaFoldDB" id="I0KWT6"/>
<dbReference type="Proteomes" id="UP000003448">
    <property type="component" value="Unassembled WGS sequence"/>
</dbReference>
<evidence type="ECO:0000313" key="2">
    <source>
        <dbReference type="EMBL" id="CCH16033.1"/>
    </source>
</evidence>
<accession>I0KWT6</accession>
<organism evidence="2 3">
    <name type="scientific">Micromonospora lupini str. Lupac 08</name>
    <dbReference type="NCBI Taxonomy" id="1150864"/>
    <lineage>
        <taxon>Bacteria</taxon>
        <taxon>Bacillati</taxon>
        <taxon>Actinomycetota</taxon>
        <taxon>Actinomycetes</taxon>
        <taxon>Micromonosporales</taxon>
        <taxon>Micromonosporaceae</taxon>
        <taxon>Micromonospora</taxon>
    </lineage>
</organism>
<reference evidence="3" key="1">
    <citation type="journal article" date="2012" name="J. Bacteriol.">
        <title>Genome Sequence of Micromonospora lupini Lupac 08, Isolated from Root Nodules of Lupinus angustifolius.</title>
        <authorList>
            <person name="Alonso-Vega P."/>
            <person name="Normand P."/>
            <person name="Bacigalupe R."/>
            <person name="Pujic P."/>
            <person name="Lajus A."/>
            <person name="Vallenet D."/>
            <person name="Carro L."/>
            <person name="Coll P."/>
            <person name="Trujillo M.E."/>
        </authorList>
    </citation>
    <scope>NUCLEOTIDE SEQUENCE [LARGE SCALE GENOMIC DNA]</scope>
    <source>
        <strain evidence="3">Lupac 08</strain>
    </source>
</reference>
<sequence length="21" mass="2584">METWDWPQRKPGSLPRQWDGL</sequence>
<dbReference type="STRING" id="1150864.MILUP08_40944"/>
<gene>
    <name evidence="2" type="ORF">MILUP08_40944</name>
</gene>
<dbReference type="EMBL" id="CAIE01000010">
    <property type="protein sequence ID" value="CCH16033.1"/>
    <property type="molecule type" value="Genomic_DNA"/>
</dbReference>